<feature type="non-terminal residue" evidence="1">
    <location>
        <position position="25"/>
    </location>
</feature>
<sequence length="25" mass="2676">VHVILVRHARPEVVVDSPTVADPGL</sequence>
<name>A0A381YVF5_9ZZZZ</name>
<accession>A0A381YVF5</accession>
<proteinExistence type="predicted"/>
<reference evidence="1" key="1">
    <citation type="submission" date="2018-05" db="EMBL/GenBank/DDBJ databases">
        <authorList>
            <person name="Lanie J.A."/>
            <person name="Ng W.-L."/>
            <person name="Kazmierczak K.M."/>
            <person name="Andrzejewski T.M."/>
            <person name="Davidsen T.M."/>
            <person name="Wayne K.J."/>
            <person name="Tettelin H."/>
            <person name="Glass J.I."/>
            <person name="Rusch D."/>
            <person name="Podicherti R."/>
            <person name="Tsui H.-C.T."/>
            <person name="Winkler M.E."/>
        </authorList>
    </citation>
    <scope>NUCLEOTIDE SEQUENCE</scope>
</reference>
<dbReference type="AlphaFoldDB" id="A0A381YVF5"/>
<evidence type="ECO:0000313" key="1">
    <source>
        <dbReference type="EMBL" id="SVA80457.1"/>
    </source>
</evidence>
<dbReference type="EMBL" id="UINC01019046">
    <property type="protein sequence ID" value="SVA80457.1"/>
    <property type="molecule type" value="Genomic_DNA"/>
</dbReference>
<organism evidence="1">
    <name type="scientific">marine metagenome</name>
    <dbReference type="NCBI Taxonomy" id="408172"/>
    <lineage>
        <taxon>unclassified sequences</taxon>
        <taxon>metagenomes</taxon>
        <taxon>ecological metagenomes</taxon>
    </lineage>
</organism>
<feature type="non-terminal residue" evidence="1">
    <location>
        <position position="1"/>
    </location>
</feature>
<protein>
    <submittedName>
        <fullName evidence="1">Uncharacterized protein</fullName>
    </submittedName>
</protein>
<gene>
    <name evidence="1" type="ORF">METZ01_LOCUS133311</name>
</gene>